<organism evidence="8 9">
    <name type="scientific">Penicillium antarcticum</name>
    <dbReference type="NCBI Taxonomy" id="416450"/>
    <lineage>
        <taxon>Eukaryota</taxon>
        <taxon>Fungi</taxon>
        <taxon>Dikarya</taxon>
        <taxon>Ascomycota</taxon>
        <taxon>Pezizomycotina</taxon>
        <taxon>Eurotiomycetes</taxon>
        <taxon>Eurotiomycetidae</taxon>
        <taxon>Eurotiales</taxon>
        <taxon>Aspergillaceae</taxon>
        <taxon>Penicillium</taxon>
    </lineage>
</organism>
<evidence type="ECO:0000256" key="5">
    <source>
        <dbReference type="ARBA" id="ARBA00023242"/>
    </source>
</evidence>
<name>A0A1V6PXQ3_9EURO</name>
<dbReference type="Pfam" id="PF04082">
    <property type="entry name" value="Fungal_trans"/>
    <property type="match status" value="1"/>
</dbReference>
<feature type="region of interest" description="Disordered" evidence="6">
    <location>
        <begin position="602"/>
        <end position="641"/>
    </location>
</feature>
<dbReference type="PROSITE" id="PS00463">
    <property type="entry name" value="ZN2_CY6_FUNGAL_1"/>
    <property type="match status" value="1"/>
</dbReference>
<keyword evidence="3" id="KW-0238">DNA-binding</keyword>
<dbReference type="EMBL" id="MDYN01000025">
    <property type="protein sequence ID" value="OQD81780.1"/>
    <property type="molecule type" value="Genomic_DNA"/>
</dbReference>
<dbReference type="PROSITE" id="PS50048">
    <property type="entry name" value="ZN2_CY6_FUNGAL_2"/>
    <property type="match status" value="1"/>
</dbReference>
<evidence type="ECO:0000259" key="7">
    <source>
        <dbReference type="PROSITE" id="PS50048"/>
    </source>
</evidence>
<keyword evidence="9" id="KW-1185">Reference proteome</keyword>
<keyword evidence="2" id="KW-0805">Transcription regulation</keyword>
<dbReference type="AlphaFoldDB" id="A0A1V6PXQ3"/>
<dbReference type="SMART" id="SM00066">
    <property type="entry name" value="GAL4"/>
    <property type="match status" value="1"/>
</dbReference>
<evidence type="ECO:0000256" key="4">
    <source>
        <dbReference type="ARBA" id="ARBA00023163"/>
    </source>
</evidence>
<dbReference type="Gene3D" id="4.10.240.10">
    <property type="entry name" value="Zn(2)-C6 fungal-type DNA-binding domain"/>
    <property type="match status" value="1"/>
</dbReference>
<proteinExistence type="predicted"/>
<dbReference type="PANTHER" id="PTHR46910">
    <property type="entry name" value="TRANSCRIPTION FACTOR PDR1"/>
    <property type="match status" value="1"/>
</dbReference>
<comment type="caution">
    <text evidence="8">The sequence shown here is derived from an EMBL/GenBank/DDBJ whole genome shotgun (WGS) entry which is preliminary data.</text>
</comment>
<dbReference type="SUPFAM" id="SSF57701">
    <property type="entry name" value="Zn2/Cys6 DNA-binding domain"/>
    <property type="match status" value="1"/>
</dbReference>
<feature type="compositionally biased region" description="Polar residues" evidence="6">
    <location>
        <begin position="603"/>
        <end position="619"/>
    </location>
</feature>
<dbReference type="GO" id="GO:0000981">
    <property type="term" value="F:DNA-binding transcription factor activity, RNA polymerase II-specific"/>
    <property type="evidence" value="ECO:0007669"/>
    <property type="project" value="InterPro"/>
</dbReference>
<sequence length="728" mass="81636">MTGSRPVRQRTAQACNRCRRQKLKCDSNRPCLLCVHSGNQCETSARTPAKLTTGITKRRQRTKPAQDVPGSSGLSQGKSAAPSAKPSSNDHTTEKQPSENVSTLDFVRQVFNEAETGRSVTRESVLGDSGIAIPENIRWSLKNLQLPPESVMWAAIDAYFSRAHWFVLMFHEPTFRTTAQRVLASTSGTWERQELSDVIVVLMVVTVGLKAGSLDHTWPGCCILRALNLDHCELMVSIISEVRLHLLDLMEDCRIEAVQVCLLLSSIYGYHKSSTLAWNTIGMAIRAAIYLQLYNISQEGQDPIIHQLRRRCWNTVLVMDTYTSMVFGRPVSIDTRFSSLHQIQDLDDMEINPLLLDTPVFQELGTTTSRAPFHNAQFKLYDLIRQTISHIMHLRSSDSKDDFEAIKRATYESETMLTEWRGKIPPLFDFSKWTENNRQERLDQGLQNATPEAKQEANIIILQAATMQLSYDAALILFHQPLLEYKMRSSMPQSTSMINTVHQSLGVAVEAAHRLSQIPVHLFHTHYAISFLFMHLFTAGVTLCLVPPSQPFTQPAQQAKAAVVRIIKSSRAMRNKHRIAKQAEELLTELLTVTTRREMDNALSASGAPQETRPISSQVREPARSSHTDTQDQINTRPSNVLGCPSLYPPNMQNTHALENYAMSFESTGTGADPGLQLPTAQPQAINHFDDIYDTSGQSMFSLLSDSRYSAWDLGCTFPESGEHPLLL</sequence>
<dbReference type="InterPro" id="IPR007219">
    <property type="entry name" value="XnlR_reg_dom"/>
</dbReference>
<evidence type="ECO:0000313" key="9">
    <source>
        <dbReference type="Proteomes" id="UP000191672"/>
    </source>
</evidence>
<dbReference type="CDD" id="cd12148">
    <property type="entry name" value="fungal_TF_MHR"/>
    <property type="match status" value="1"/>
</dbReference>
<dbReference type="GO" id="GO:0006351">
    <property type="term" value="P:DNA-templated transcription"/>
    <property type="evidence" value="ECO:0007669"/>
    <property type="project" value="InterPro"/>
</dbReference>
<evidence type="ECO:0000313" key="8">
    <source>
        <dbReference type="EMBL" id="OQD81780.1"/>
    </source>
</evidence>
<evidence type="ECO:0000256" key="6">
    <source>
        <dbReference type="SAM" id="MobiDB-lite"/>
    </source>
</evidence>
<feature type="domain" description="Zn(2)-C6 fungal-type" evidence="7">
    <location>
        <begin position="14"/>
        <end position="43"/>
    </location>
</feature>
<dbReference type="PANTHER" id="PTHR46910:SF17">
    <property type="entry name" value="SCFA-RELATED"/>
    <property type="match status" value="1"/>
</dbReference>
<dbReference type="SMART" id="SM00906">
    <property type="entry name" value="Fungal_trans"/>
    <property type="match status" value="1"/>
</dbReference>
<keyword evidence="1" id="KW-0479">Metal-binding</keyword>
<evidence type="ECO:0000256" key="3">
    <source>
        <dbReference type="ARBA" id="ARBA00023125"/>
    </source>
</evidence>
<dbReference type="Pfam" id="PF00172">
    <property type="entry name" value="Zn_clus"/>
    <property type="match status" value="1"/>
</dbReference>
<evidence type="ECO:0000256" key="1">
    <source>
        <dbReference type="ARBA" id="ARBA00022723"/>
    </source>
</evidence>
<dbReference type="GO" id="GO:0003677">
    <property type="term" value="F:DNA binding"/>
    <property type="evidence" value="ECO:0007669"/>
    <property type="project" value="UniProtKB-KW"/>
</dbReference>
<dbReference type="STRING" id="416450.A0A1V6PXQ3"/>
<dbReference type="InterPro" id="IPR001138">
    <property type="entry name" value="Zn2Cys6_DnaBD"/>
</dbReference>
<feature type="compositionally biased region" description="Basic and acidic residues" evidence="6">
    <location>
        <begin position="621"/>
        <end position="630"/>
    </location>
</feature>
<feature type="region of interest" description="Disordered" evidence="6">
    <location>
        <begin position="52"/>
        <end position="100"/>
    </location>
</feature>
<gene>
    <name evidence="8" type="ORF">PENANT_c025G11315</name>
</gene>
<dbReference type="GO" id="GO:0008270">
    <property type="term" value="F:zinc ion binding"/>
    <property type="evidence" value="ECO:0007669"/>
    <property type="project" value="InterPro"/>
</dbReference>
<evidence type="ECO:0000256" key="2">
    <source>
        <dbReference type="ARBA" id="ARBA00023015"/>
    </source>
</evidence>
<protein>
    <recommendedName>
        <fullName evidence="7">Zn(2)-C6 fungal-type domain-containing protein</fullName>
    </recommendedName>
</protein>
<dbReference type="Proteomes" id="UP000191672">
    <property type="component" value="Unassembled WGS sequence"/>
</dbReference>
<reference evidence="9" key="1">
    <citation type="journal article" date="2017" name="Nat. Microbiol.">
        <title>Global analysis of biosynthetic gene clusters reveals vast potential of secondary metabolite production in Penicillium species.</title>
        <authorList>
            <person name="Nielsen J.C."/>
            <person name="Grijseels S."/>
            <person name="Prigent S."/>
            <person name="Ji B."/>
            <person name="Dainat J."/>
            <person name="Nielsen K.F."/>
            <person name="Frisvad J.C."/>
            <person name="Workman M."/>
            <person name="Nielsen J."/>
        </authorList>
    </citation>
    <scope>NUCLEOTIDE SEQUENCE [LARGE SCALE GENOMIC DNA]</scope>
    <source>
        <strain evidence="9">IBT 31811</strain>
    </source>
</reference>
<feature type="compositionally biased region" description="Low complexity" evidence="6">
    <location>
        <begin position="78"/>
        <end position="87"/>
    </location>
</feature>
<dbReference type="InterPro" id="IPR036864">
    <property type="entry name" value="Zn2-C6_fun-type_DNA-bd_sf"/>
</dbReference>
<keyword evidence="4" id="KW-0804">Transcription</keyword>
<keyword evidence="5" id="KW-0539">Nucleus</keyword>
<accession>A0A1V6PXQ3</accession>
<dbReference type="CDD" id="cd00067">
    <property type="entry name" value="GAL4"/>
    <property type="match status" value="1"/>
</dbReference>
<dbReference type="InterPro" id="IPR050987">
    <property type="entry name" value="AtrR-like"/>
</dbReference>